<dbReference type="EMBL" id="JACOFV010000019">
    <property type="protein sequence ID" value="MBC3863929.1"/>
    <property type="molecule type" value="Genomic_DNA"/>
</dbReference>
<comment type="caution">
    <text evidence="1">The sequence shown here is derived from an EMBL/GenBank/DDBJ whole genome shotgun (WGS) entry which is preliminary data.</text>
</comment>
<gene>
    <name evidence="1" type="ORF">H8K32_17620</name>
</gene>
<dbReference type="AlphaFoldDB" id="A0A923HN04"/>
<reference evidence="1" key="1">
    <citation type="submission" date="2020-08" db="EMBL/GenBank/DDBJ databases">
        <title>Novel species isolated from subtropical streams in China.</title>
        <authorList>
            <person name="Lu H."/>
        </authorList>
    </citation>
    <scope>NUCLEOTIDE SEQUENCE</scope>
    <source>
        <strain evidence="1">KACC 12607</strain>
    </source>
</reference>
<keyword evidence="2" id="KW-1185">Reference proteome</keyword>
<proteinExistence type="predicted"/>
<evidence type="ECO:0000313" key="2">
    <source>
        <dbReference type="Proteomes" id="UP000634011"/>
    </source>
</evidence>
<dbReference type="Proteomes" id="UP000634011">
    <property type="component" value="Unassembled WGS sequence"/>
</dbReference>
<organism evidence="1 2">
    <name type="scientific">Undibacterium jejuense</name>
    <dbReference type="NCBI Taxonomy" id="1344949"/>
    <lineage>
        <taxon>Bacteria</taxon>
        <taxon>Pseudomonadati</taxon>
        <taxon>Pseudomonadota</taxon>
        <taxon>Betaproteobacteria</taxon>
        <taxon>Burkholderiales</taxon>
        <taxon>Oxalobacteraceae</taxon>
        <taxon>Undibacterium</taxon>
    </lineage>
</organism>
<protein>
    <submittedName>
        <fullName evidence="1">Uncharacterized protein</fullName>
    </submittedName>
</protein>
<accession>A0A923HN04</accession>
<sequence>MSIHLAYAGTKGFDVKLRNLGDKDFYQSPIFKQYLDNTDNNLVDECWHRYGDGVSGIYYLNYGMFYLEDGYQLNDVWNGKKEIIQKIRKGLHQANENTTSEGYHGMYIIFPKNGYLTIMGVGANDDPKRGLTGISPVIKGIKLDQSNPKEGAKIFERSLCRVSKPFNIGFGV</sequence>
<name>A0A923HN04_9BURK</name>
<evidence type="ECO:0000313" key="1">
    <source>
        <dbReference type="EMBL" id="MBC3863929.1"/>
    </source>
</evidence>